<dbReference type="AlphaFoldDB" id="A0A1I1PKP3"/>
<evidence type="ECO:0000313" key="2">
    <source>
        <dbReference type="Proteomes" id="UP000199439"/>
    </source>
</evidence>
<dbReference type="EMBL" id="FOMI01000004">
    <property type="protein sequence ID" value="SFD10395.1"/>
    <property type="molecule type" value="Genomic_DNA"/>
</dbReference>
<dbReference type="Pfam" id="PF11185">
    <property type="entry name" value="DUF2971"/>
    <property type="match status" value="1"/>
</dbReference>
<keyword evidence="2" id="KW-1185">Reference proteome</keyword>
<proteinExistence type="predicted"/>
<evidence type="ECO:0008006" key="3">
    <source>
        <dbReference type="Google" id="ProtNLM"/>
    </source>
</evidence>
<dbReference type="OrthoDB" id="190848at2"/>
<dbReference type="Proteomes" id="UP000199439">
    <property type="component" value="Unassembled WGS sequence"/>
</dbReference>
<accession>A0A1I1PKP3</accession>
<protein>
    <recommendedName>
        <fullName evidence="3">DUF2971 domain-containing protein</fullName>
    </recommendedName>
</protein>
<name>A0A1I1PKP3_9FLAO</name>
<dbReference type="InterPro" id="IPR021352">
    <property type="entry name" value="DUF2971"/>
</dbReference>
<gene>
    <name evidence="1" type="ORF">SAMN04487987_1045</name>
</gene>
<evidence type="ECO:0000313" key="1">
    <source>
        <dbReference type="EMBL" id="SFD10395.1"/>
    </source>
</evidence>
<organism evidence="1 2">
    <name type="scientific">Algibacter pectinivorans</name>
    <dbReference type="NCBI Taxonomy" id="870482"/>
    <lineage>
        <taxon>Bacteria</taxon>
        <taxon>Pseudomonadati</taxon>
        <taxon>Bacteroidota</taxon>
        <taxon>Flavobacteriia</taxon>
        <taxon>Flavobacteriales</taxon>
        <taxon>Flavobacteriaceae</taxon>
        <taxon>Algibacter</taxon>
    </lineage>
</organism>
<reference evidence="2" key="1">
    <citation type="submission" date="2016-10" db="EMBL/GenBank/DDBJ databases">
        <authorList>
            <person name="Varghese N."/>
            <person name="Submissions S."/>
        </authorList>
    </citation>
    <scope>NUCLEOTIDE SEQUENCE [LARGE SCALE GENOMIC DNA]</scope>
    <source>
        <strain evidence="2">DSM 25730</strain>
    </source>
</reference>
<sequence>MYYKFRDLKDYKYIIDIFFNQRLYVASFRKLNDNFEGQFFSNVFSEKRYKLNPRKESHISVCSFSGNYKSHLMWSHYANGHRGIAIGFEIDKSKYNIEKVTYNGLKSFNIFPQKFNELKSVFLNKLEEWSYEEEYRIITEKQDYVNIEIKEVIFGAETSEDDKSLIKKMIKLIDKEIKIKTYCD</sequence>
<dbReference type="STRING" id="870482.SAMN04487987_1045"/>